<keyword evidence="1" id="KW-0472">Membrane</keyword>
<dbReference type="EMBL" id="BK015582">
    <property type="protein sequence ID" value="DAE14419.1"/>
    <property type="molecule type" value="Genomic_DNA"/>
</dbReference>
<sequence length="38" mass="4283">MSKKKKKPTKLKYAEILITALMDLIIGTLLLIIGKIIE</sequence>
<keyword evidence="1" id="KW-0812">Transmembrane</keyword>
<protein>
    <submittedName>
        <fullName evidence="2">Uncharacterized protein</fullName>
    </submittedName>
</protein>
<proteinExistence type="predicted"/>
<accession>A0A8S5Q6K7</accession>
<organism evidence="2">
    <name type="scientific">Phage sp. ctIHi3</name>
    <dbReference type="NCBI Taxonomy" id="2825791"/>
    <lineage>
        <taxon>Viruses</taxon>
    </lineage>
</organism>
<name>A0A8S5Q6K7_9VIRU</name>
<evidence type="ECO:0000256" key="1">
    <source>
        <dbReference type="SAM" id="Phobius"/>
    </source>
</evidence>
<feature type="transmembrane region" description="Helical" evidence="1">
    <location>
        <begin position="12"/>
        <end position="37"/>
    </location>
</feature>
<keyword evidence="1" id="KW-1133">Transmembrane helix</keyword>
<evidence type="ECO:0000313" key="2">
    <source>
        <dbReference type="EMBL" id="DAE14419.1"/>
    </source>
</evidence>
<reference evidence="2" key="1">
    <citation type="journal article" date="2021" name="Proc. Natl. Acad. Sci. U.S.A.">
        <title>A Catalog of Tens of Thousands of Viruses from Human Metagenomes Reveals Hidden Associations with Chronic Diseases.</title>
        <authorList>
            <person name="Tisza M.J."/>
            <person name="Buck C.B."/>
        </authorList>
    </citation>
    <scope>NUCLEOTIDE SEQUENCE</scope>
    <source>
        <strain evidence="2">CtIHi3</strain>
    </source>
</reference>